<dbReference type="STRING" id="1304275.C41B8_02137"/>
<evidence type="ECO:0000313" key="2">
    <source>
        <dbReference type="EMBL" id="KEZ78891.1"/>
    </source>
</evidence>
<dbReference type="EMBL" id="APNK01000002">
    <property type="protein sequence ID" value="KEZ78891.1"/>
    <property type="molecule type" value="Genomic_DNA"/>
</dbReference>
<feature type="transmembrane region" description="Helical" evidence="1">
    <location>
        <begin position="80"/>
        <end position="101"/>
    </location>
</feature>
<dbReference type="AlphaFoldDB" id="A0A084IQA7"/>
<organism evidence="2 3">
    <name type="scientific">Salinisphaera hydrothermalis (strain C41B8)</name>
    <dbReference type="NCBI Taxonomy" id="1304275"/>
    <lineage>
        <taxon>Bacteria</taxon>
        <taxon>Pseudomonadati</taxon>
        <taxon>Pseudomonadota</taxon>
        <taxon>Gammaproteobacteria</taxon>
        <taxon>Salinisphaerales</taxon>
        <taxon>Salinisphaeraceae</taxon>
        <taxon>Salinisphaera</taxon>
    </lineage>
</organism>
<reference evidence="2 3" key="1">
    <citation type="submission" date="2013-03" db="EMBL/GenBank/DDBJ databases">
        <title>Salinisphaera hydrothermalis C41B8 Genome Sequencing.</title>
        <authorList>
            <person name="Li C."/>
            <person name="Lai Q."/>
            <person name="Shao Z."/>
        </authorList>
    </citation>
    <scope>NUCLEOTIDE SEQUENCE [LARGE SCALE GENOMIC DNA]</scope>
    <source>
        <strain evidence="2 3">C41B8</strain>
    </source>
</reference>
<keyword evidence="1" id="KW-1133">Transmembrane helix</keyword>
<proteinExistence type="predicted"/>
<protein>
    <submittedName>
        <fullName evidence="2">Uncharacterized protein</fullName>
    </submittedName>
</protein>
<dbReference type="Proteomes" id="UP000028302">
    <property type="component" value="Unassembled WGS sequence"/>
</dbReference>
<evidence type="ECO:0000313" key="3">
    <source>
        <dbReference type="Proteomes" id="UP000028302"/>
    </source>
</evidence>
<keyword evidence="3" id="KW-1185">Reference proteome</keyword>
<feature type="transmembrane region" description="Helical" evidence="1">
    <location>
        <begin position="12"/>
        <end position="41"/>
    </location>
</feature>
<keyword evidence="1" id="KW-0812">Transmembrane</keyword>
<evidence type="ECO:0000256" key="1">
    <source>
        <dbReference type="SAM" id="Phobius"/>
    </source>
</evidence>
<name>A0A084IQA7_SALHC</name>
<keyword evidence="1" id="KW-0472">Membrane</keyword>
<gene>
    <name evidence="2" type="ORF">C41B8_02137</name>
</gene>
<feature type="transmembrane region" description="Helical" evidence="1">
    <location>
        <begin position="53"/>
        <end position="73"/>
    </location>
</feature>
<accession>A0A084IQA7</accession>
<comment type="caution">
    <text evidence="2">The sequence shown here is derived from an EMBL/GenBank/DDBJ whole genome shotgun (WGS) entry which is preliminary data.</text>
</comment>
<sequence length="103" mass="10924">MRVAQGRILKFLSFVNWAVLTLAVLASLAGAVICLLIWPFPQVAADGPGLTDIWVATELGVGVTIVAALATWLTDKRHPLFWVAEIALAIAVAVALAYGIVSR</sequence>